<evidence type="ECO:0000313" key="5">
    <source>
        <dbReference type="Proteomes" id="UP001266305"/>
    </source>
</evidence>
<dbReference type="EMBL" id="JASSZA010000004">
    <property type="protein sequence ID" value="KAK2113612.1"/>
    <property type="molecule type" value="Genomic_DNA"/>
</dbReference>
<evidence type="ECO:0000259" key="3">
    <source>
        <dbReference type="SMART" id="SM00225"/>
    </source>
</evidence>
<dbReference type="SUPFAM" id="SSF54695">
    <property type="entry name" value="POZ domain"/>
    <property type="match status" value="1"/>
</dbReference>
<gene>
    <name evidence="4" type="primary">KCTD20_2</name>
    <name evidence="4" type="ORF">P7K49_007878</name>
</gene>
<dbReference type="PANTHER" id="PTHR21637">
    <property type="entry name" value="BTB/POZ DOMAIN-CONTAINING PROTEIN 10-RELATED"/>
    <property type="match status" value="1"/>
</dbReference>
<comment type="caution">
    <text evidence="4">The sequence shown here is derived from an EMBL/GenBank/DDBJ whole genome shotgun (WGS) entry which is preliminary data.</text>
</comment>
<evidence type="ECO:0000256" key="2">
    <source>
        <dbReference type="ARBA" id="ARBA00022490"/>
    </source>
</evidence>
<feature type="domain" description="BTB" evidence="3">
    <location>
        <begin position="46"/>
        <end position="186"/>
    </location>
</feature>
<dbReference type="InterPro" id="IPR000210">
    <property type="entry name" value="BTB/POZ_dom"/>
</dbReference>
<protein>
    <submittedName>
        <fullName evidence="4">BTB/POZ domain-containing protein kctd20</fullName>
    </submittedName>
</protein>
<keyword evidence="5" id="KW-1185">Reference proteome</keyword>
<organism evidence="4 5">
    <name type="scientific">Saguinus oedipus</name>
    <name type="common">Cotton-top tamarin</name>
    <name type="synonym">Oedipomidas oedipus</name>
    <dbReference type="NCBI Taxonomy" id="9490"/>
    <lineage>
        <taxon>Eukaryota</taxon>
        <taxon>Metazoa</taxon>
        <taxon>Chordata</taxon>
        <taxon>Craniata</taxon>
        <taxon>Vertebrata</taxon>
        <taxon>Euteleostomi</taxon>
        <taxon>Mammalia</taxon>
        <taxon>Eutheria</taxon>
        <taxon>Euarchontoglires</taxon>
        <taxon>Primates</taxon>
        <taxon>Haplorrhini</taxon>
        <taxon>Platyrrhini</taxon>
        <taxon>Cebidae</taxon>
        <taxon>Callitrichinae</taxon>
        <taxon>Saguinus</taxon>
    </lineage>
</organism>
<evidence type="ECO:0000313" key="4">
    <source>
        <dbReference type="EMBL" id="KAK2113612.1"/>
    </source>
</evidence>
<name>A0ABQ9VW85_SAGOE</name>
<accession>A0ABQ9VW85</accession>
<dbReference type="Proteomes" id="UP001266305">
    <property type="component" value="Unassembled WGS sequence"/>
</dbReference>
<keyword evidence="2" id="KW-0963">Cytoplasm</keyword>
<sequence>MPLAEDIKGSCFQSGNKRNHEPFIAPERFGNSSVGFGSNSHSQAPEKVTLLVDGTRFVVNPQIFTAHPDTMLGRREWDGVFQNEVQKGEVSSVKNHAGEDNIITWVSFRMFGPGREYNFTRPNEKGEYEIAEGISATVFRTVLDYYKTGIINCPDGISIPDLRDTCDYLCINFDFNTIRCQDLRSKASSEEVYKASSPNDDFISYRINIMVSPYMSNKTSTDQNAQGLLNMSALLHELSNDGAHKQFDHYLEELILPIMVGCAKKGERECHIVVLTDEDSVDWDEDHPPPMGEEYSQILYSSKLYRFFKYIENRDVAKTVLKERGLKNIRIGIEGYPTCKEKIKRRPGGRSEVIYNYVQRPFIQMSWEKEEGKSRHVDFQCVRSKSLTNLVAAGEDVLEDQEILMHHPPQVDELDRLNAPLSQMASNDFQD</sequence>
<dbReference type="Pfam" id="PF16017">
    <property type="entry name" value="BTB_3"/>
    <property type="match status" value="2"/>
</dbReference>
<dbReference type="InterPro" id="IPR039886">
    <property type="entry name" value="BTBD10/KCTD20"/>
</dbReference>
<dbReference type="PANTHER" id="PTHR21637:SF1">
    <property type="entry name" value="BTB_POZ DOMAIN-CONTAINING PROTEIN KCTD20"/>
    <property type="match status" value="1"/>
</dbReference>
<dbReference type="Gene3D" id="3.30.710.10">
    <property type="entry name" value="Potassium Channel Kv1.1, Chain A"/>
    <property type="match status" value="1"/>
</dbReference>
<dbReference type="InterPro" id="IPR039885">
    <property type="entry name" value="BTBD10/KCTD20_BTB/POZ"/>
</dbReference>
<reference evidence="4 5" key="1">
    <citation type="submission" date="2023-05" db="EMBL/GenBank/DDBJ databases">
        <title>B98-5 Cell Line De Novo Hybrid Assembly: An Optical Mapping Approach.</title>
        <authorList>
            <person name="Kananen K."/>
            <person name="Auerbach J.A."/>
            <person name="Kautto E."/>
            <person name="Blachly J.S."/>
        </authorList>
    </citation>
    <scope>NUCLEOTIDE SEQUENCE [LARGE SCALE GENOMIC DNA]</scope>
    <source>
        <strain evidence="4">B95-8</strain>
        <tissue evidence="4">Cell line</tissue>
    </source>
</reference>
<dbReference type="InterPro" id="IPR011333">
    <property type="entry name" value="SKP1/BTB/POZ_sf"/>
</dbReference>
<comment type="subcellular location">
    <subcellularLocation>
        <location evidence="1">Cytoplasm</location>
    </subcellularLocation>
</comment>
<dbReference type="SMART" id="SM00225">
    <property type="entry name" value="BTB"/>
    <property type="match status" value="1"/>
</dbReference>
<proteinExistence type="predicted"/>
<evidence type="ECO:0000256" key="1">
    <source>
        <dbReference type="ARBA" id="ARBA00004496"/>
    </source>
</evidence>